<organism evidence="3 4">
    <name type="scientific">Novosphingobium album</name>
    <name type="common">ex Liu et al. 2023</name>
    <dbReference type="NCBI Taxonomy" id="3031130"/>
    <lineage>
        <taxon>Bacteria</taxon>
        <taxon>Pseudomonadati</taxon>
        <taxon>Pseudomonadota</taxon>
        <taxon>Alphaproteobacteria</taxon>
        <taxon>Sphingomonadales</taxon>
        <taxon>Sphingomonadaceae</taxon>
        <taxon>Novosphingobium</taxon>
    </lineage>
</organism>
<dbReference type="InterPro" id="IPR022789">
    <property type="entry name" value="ParD"/>
</dbReference>
<sequence>MASSVDLGNQLDSFVKKLVKAGRYGSRSEVLREGVRLIHERETHLAALDASIMRGVADAEAGRVHDIDAIASRLDAKYAAMSDKHGNQ</sequence>
<dbReference type="PANTHER" id="PTHR36582">
    <property type="entry name" value="ANTITOXIN PARD"/>
    <property type="match status" value="1"/>
</dbReference>
<dbReference type="RefSeq" id="WP_275229811.1">
    <property type="nucleotide sequence ID" value="NZ_JARESE010000062.1"/>
</dbReference>
<dbReference type="InterPro" id="IPR038296">
    <property type="entry name" value="ParD_sf"/>
</dbReference>
<dbReference type="InterPro" id="IPR010985">
    <property type="entry name" value="Ribbon_hlx_hlx"/>
</dbReference>
<reference evidence="3 4" key="1">
    <citation type="submission" date="2023-03" db="EMBL/GenBank/DDBJ databases">
        <title>NovoSphingobium album sp. nov. isolated from polycyclic aromatic hydrocarbons- and heavy-metal polluted soil.</title>
        <authorList>
            <person name="Liu Z."/>
            <person name="Wang K."/>
        </authorList>
    </citation>
    <scope>NUCLEOTIDE SEQUENCE [LARGE SCALE GENOMIC DNA]</scope>
    <source>
        <strain evidence="3 4">H3SJ31-1</strain>
    </source>
</reference>
<evidence type="ECO:0000313" key="3">
    <source>
        <dbReference type="EMBL" id="MDE8653725.1"/>
    </source>
</evidence>
<comment type="similarity">
    <text evidence="1">Belongs to the ParD antitoxin family.</text>
</comment>
<dbReference type="SUPFAM" id="SSF47598">
    <property type="entry name" value="Ribbon-helix-helix"/>
    <property type="match status" value="1"/>
</dbReference>
<dbReference type="Pfam" id="PF03693">
    <property type="entry name" value="ParD_antitoxin"/>
    <property type="match status" value="1"/>
</dbReference>
<dbReference type="NCBIfam" id="TIGR02606">
    <property type="entry name" value="antidote_CC2985"/>
    <property type="match status" value="1"/>
</dbReference>
<dbReference type="Gene3D" id="6.10.10.120">
    <property type="entry name" value="Antitoxin ParD1-like"/>
    <property type="match status" value="1"/>
</dbReference>
<evidence type="ECO:0000313" key="4">
    <source>
        <dbReference type="Proteomes" id="UP001216253"/>
    </source>
</evidence>
<keyword evidence="4" id="KW-1185">Reference proteome</keyword>
<comment type="caution">
    <text evidence="3">The sequence shown here is derived from an EMBL/GenBank/DDBJ whole genome shotgun (WGS) entry which is preliminary data.</text>
</comment>
<proteinExistence type="inferred from homology"/>
<name>A0ABT5WUZ1_9SPHN</name>
<accession>A0ABT5WUZ1</accession>
<keyword evidence="2" id="KW-1277">Toxin-antitoxin system</keyword>
<protein>
    <submittedName>
        <fullName evidence="3">Type II toxin-antitoxin system ParD family antitoxin</fullName>
    </submittedName>
</protein>
<dbReference type="CDD" id="cd22231">
    <property type="entry name" value="RHH_NikR_HicB-like"/>
    <property type="match status" value="1"/>
</dbReference>
<dbReference type="EMBL" id="JARESE010000062">
    <property type="protein sequence ID" value="MDE8653725.1"/>
    <property type="molecule type" value="Genomic_DNA"/>
</dbReference>
<gene>
    <name evidence="3" type="ORF">PYV00_18675</name>
</gene>
<evidence type="ECO:0000256" key="2">
    <source>
        <dbReference type="ARBA" id="ARBA00022649"/>
    </source>
</evidence>
<evidence type="ECO:0000256" key="1">
    <source>
        <dbReference type="ARBA" id="ARBA00008580"/>
    </source>
</evidence>
<dbReference type="Proteomes" id="UP001216253">
    <property type="component" value="Unassembled WGS sequence"/>
</dbReference>
<dbReference type="PANTHER" id="PTHR36582:SF2">
    <property type="entry name" value="ANTITOXIN PARD"/>
    <property type="match status" value="1"/>
</dbReference>